<sequence length="208" mass="23126">MGVARDERRLLVELLGEVGPDAPTLCSPWTTRDLTAHLVIRERRFDAAPGIVLKPFAGYTQRVQDGYAKKTWGDLLDELRSGPPFWSPYSVGVVDELANTAEFFVHHEDVRRAQEGWEPRPPDAKRDRALWRGLPHAARLNYRNSPVGIVLRRPDGEQVTVKRGANGVVITGEPGELLLHAFGRDEVRVEFAGEADAVSAVRAMSRGI</sequence>
<evidence type="ECO:0000313" key="2">
    <source>
        <dbReference type="Proteomes" id="UP000316639"/>
    </source>
</evidence>
<name>A0A563EST6_9PSEU</name>
<gene>
    <name evidence="1" type="ORF">FKR81_21055</name>
</gene>
<dbReference type="AlphaFoldDB" id="A0A563EST6"/>
<proteinExistence type="predicted"/>
<dbReference type="NCBIfam" id="TIGR03083">
    <property type="entry name" value="maleylpyruvate isomerase family mycothiol-dependent enzyme"/>
    <property type="match status" value="1"/>
</dbReference>
<comment type="caution">
    <text evidence="1">The sequence shown here is derived from an EMBL/GenBank/DDBJ whole genome shotgun (WGS) entry which is preliminary data.</text>
</comment>
<protein>
    <submittedName>
        <fullName evidence="1">TIGR03085 family protein</fullName>
    </submittedName>
</protein>
<dbReference type="RefSeq" id="WP_146353827.1">
    <property type="nucleotide sequence ID" value="NZ_VOBR01000013.1"/>
</dbReference>
<dbReference type="OrthoDB" id="3268903at2"/>
<accession>A0A563EST6</accession>
<dbReference type="Proteomes" id="UP000316639">
    <property type="component" value="Unassembled WGS sequence"/>
</dbReference>
<dbReference type="InterPro" id="IPR034660">
    <property type="entry name" value="DinB/YfiT-like"/>
</dbReference>
<dbReference type="SUPFAM" id="SSF109854">
    <property type="entry name" value="DinB/YfiT-like putative metalloenzymes"/>
    <property type="match status" value="1"/>
</dbReference>
<dbReference type="NCBIfam" id="TIGR03085">
    <property type="entry name" value="TIGR03085 family metal-binding protein"/>
    <property type="match status" value="1"/>
</dbReference>
<evidence type="ECO:0000313" key="1">
    <source>
        <dbReference type="EMBL" id="TWP50204.1"/>
    </source>
</evidence>
<dbReference type="InterPro" id="IPR017519">
    <property type="entry name" value="CHP03085"/>
</dbReference>
<organism evidence="1 2">
    <name type="scientific">Lentzea tibetensis</name>
    <dbReference type="NCBI Taxonomy" id="2591470"/>
    <lineage>
        <taxon>Bacteria</taxon>
        <taxon>Bacillati</taxon>
        <taxon>Actinomycetota</taxon>
        <taxon>Actinomycetes</taxon>
        <taxon>Pseudonocardiales</taxon>
        <taxon>Pseudonocardiaceae</taxon>
        <taxon>Lentzea</taxon>
    </lineage>
</organism>
<reference evidence="1 2" key="1">
    <citation type="submission" date="2019-07" db="EMBL/GenBank/DDBJ databases">
        <title>Lentzea xizangensis sp. nov., isolated from Qinghai-Tibetan Plateau Soils.</title>
        <authorList>
            <person name="Huang J."/>
        </authorList>
    </citation>
    <scope>NUCLEOTIDE SEQUENCE [LARGE SCALE GENOMIC DNA]</scope>
    <source>
        <strain evidence="1 2">FXJ1.1311</strain>
    </source>
</reference>
<dbReference type="InterPro" id="IPR017517">
    <property type="entry name" value="Maleyloyr_isom"/>
</dbReference>
<keyword evidence="2" id="KW-1185">Reference proteome</keyword>
<dbReference type="EMBL" id="VOBR01000013">
    <property type="protein sequence ID" value="TWP50204.1"/>
    <property type="molecule type" value="Genomic_DNA"/>
</dbReference>